<name>T0JKG7_COLGC</name>
<dbReference type="Proteomes" id="UP000015530">
    <property type="component" value="Unassembled WGS sequence"/>
</dbReference>
<evidence type="ECO:0000313" key="1">
    <source>
        <dbReference type="EMBL" id="EQB43662.1"/>
    </source>
</evidence>
<protein>
    <submittedName>
        <fullName evidence="1">Uncharacterized protein</fullName>
    </submittedName>
</protein>
<proteinExistence type="predicted"/>
<gene>
    <name evidence="1" type="ORF">CGLO_17657</name>
</gene>
<sequence length="14" mass="1597">MALSNSIIGQERMF</sequence>
<comment type="caution">
    <text evidence="1">The sequence shown here is derived from an EMBL/GenBank/DDBJ whole genome shotgun (WGS) entry which is preliminary data.</text>
</comment>
<organism evidence="1 2">
    <name type="scientific">Colletotrichum gloeosporioides (strain Cg-14)</name>
    <name type="common">Anthracnose fungus</name>
    <name type="synonym">Glomerella cingulata</name>
    <dbReference type="NCBI Taxonomy" id="1237896"/>
    <lineage>
        <taxon>Eukaryota</taxon>
        <taxon>Fungi</taxon>
        <taxon>Dikarya</taxon>
        <taxon>Ascomycota</taxon>
        <taxon>Pezizomycotina</taxon>
        <taxon>Sordariomycetes</taxon>
        <taxon>Hypocreomycetidae</taxon>
        <taxon>Glomerellales</taxon>
        <taxon>Glomerellaceae</taxon>
        <taxon>Colletotrichum</taxon>
        <taxon>Colletotrichum gloeosporioides species complex</taxon>
    </lineage>
</organism>
<reference evidence="2" key="1">
    <citation type="journal article" date="2013" name="Mol. Plant Microbe Interact.">
        <title>Global aspects of pacC regulation of pathogenicity genes in Colletotrichum gloeosporioides as revealed by transcriptome analysis.</title>
        <authorList>
            <person name="Alkan N."/>
            <person name="Meng X."/>
            <person name="Friedlander G."/>
            <person name="Reuveni E."/>
            <person name="Sukno S."/>
            <person name="Sherman A."/>
            <person name="Thon M."/>
            <person name="Fluhr R."/>
            <person name="Prusky D."/>
        </authorList>
    </citation>
    <scope>NUCLEOTIDE SEQUENCE [LARGE SCALE GENOMIC DNA]</scope>
    <source>
        <strain evidence="2">Cg-14</strain>
    </source>
</reference>
<dbReference type="HOGENOM" id="CLU_3435060_0_0_1"/>
<evidence type="ECO:0000313" key="2">
    <source>
        <dbReference type="Proteomes" id="UP000015530"/>
    </source>
</evidence>
<dbReference type="EMBL" id="AMYD01004207">
    <property type="protein sequence ID" value="EQB43662.1"/>
    <property type="molecule type" value="Genomic_DNA"/>
</dbReference>
<accession>T0JKG7</accession>